<evidence type="ECO:0000313" key="6">
    <source>
        <dbReference type="EMBL" id="NEN80572.1"/>
    </source>
</evidence>
<accession>A0A6P0HPE6</accession>
<dbReference type="EMBL" id="JAAGXA010000023">
    <property type="protein sequence ID" value="NEN80572.1"/>
    <property type="molecule type" value="Genomic_DNA"/>
</dbReference>
<comment type="function">
    <text evidence="1">Involved in DNA recombination.</text>
</comment>
<dbReference type="InterPro" id="IPR003798">
    <property type="entry name" value="DNA_recombination_RmuC"/>
</dbReference>
<dbReference type="Proteomes" id="UP000468687">
    <property type="component" value="Unassembled WGS sequence"/>
</dbReference>
<dbReference type="AlphaFoldDB" id="A0A6P0HPE6"/>
<comment type="caution">
    <text evidence="6">The sequence shown here is derived from an EMBL/GenBank/DDBJ whole genome shotgun (WGS) entry which is preliminary data.</text>
</comment>
<evidence type="ECO:0000256" key="5">
    <source>
        <dbReference type="SAM" id="MobiDB-lite"/>
    </source>
</evidence>
<dbReference type="PANTHER" id="PTHR30563">
    <property type="entry name" value="DNA RECOMBINATION PROTEIN RMUC"/>
    <property type="match status" value="1"/>
</dbReference>
<gene>
    <name evidence="6" type="ORF">G3T38_20170</name>
</gene>
<keyword evidence="4" id="KW-0233">DNA recombination</keyword>
<evidence type="ECO:0000256" key="1">
    <source>
        <dbReference type="ARBA" id="ARBA00003416"/>
    </source>
</evidence>
<keyword evidence="3" id="KW-0175">Coiled coil</keyword>
<dbReference type="RefSeq" id="WP_163774576.1">
    <property type="nucleotide sequence ID" value="NZ_JAAGXA010000023.1"/>
</dbReference>
<dbReference type="GO" id="GO:0006310">
    <property type="term" value="P:DNA recombination"/>
    <property type="evidence" value="ECO:0007669"/>
    <property type="project" value="UniProtKB-KW"/>
</dbReference>
<dbReference type="PANTHER" id="PTHR30563:SF0">
    <property type="entry name" value="DNA RECOMBINATION PROTEIN RMUC"/>
    <property type="match status" value="1"/>
</dbReference>
<evidence type="ECO:0000313" key="7">
    <source>
        <dbReference type="Proteomes" id="UP000468687"/>
    </source>
</evidence>
<proteinExistence type="inferred from homology"/>
<evidence type="ECO:0000256" key="4">
    <source>
        <dbReference type="ARBA" id="ARBA00023172"/>
    </source>
</evidence>
<reference evidence="6 7" key="1">
    <citation type="journal article" date="2014" name="Int. J. Syst. Evol. Microbiol.">
        <title>Nocardioides zeae sp. nov., isolated from the stem of Zea mays.</title>
        <authorList>
            <person name="Glaeser S.P."/>
            <person name="McInroy J.A."/>
            <person name="Busse H.J."/>
            <person name="Kampfer P."/>
        </authorList>
    </citation>
    <scope>NUCLEOTIDE SEQUENCE [LARGE SCALE GENOMIC DNA]</scope>
    <source>
        <strain evidence="6 7">JCM 30728</strain>
    </source>
</reference>
<dbReference type="Pfam" id="PF02646">
    <property type="entry name" value="RmuC"/>
    <property type="match status" value="1"/>
</dbReference>
<keyword evidence="7" id="KW-1185">Reference proteome</keyword>
<evidence type="ECO:0000256" key="3">
    <source>
        <dbReference type="ARBA" id="ARBA00023054"/>
    </source>
</evidence>
<protein>
    <submittedName>
        <fullName evidence="6">DNA recombination protein RmuC</fullName>
    </submittedName>
</protein>
<evidence type="ECO:0000256" key="2">
    <source>
        <dbReference type="ARBA" id="ARBA00009840"/>
    </source>
</evidence>
<name>A0A6P0HPE6_9ACTN</name>
<feature type="region of interest" description="Disordered" evidence="5">
    <location>
        <begin position="323"/>
        <end position="350"/>
    </location>
</feature>
<organism evidence="6 7">
    <name type="scientific">Nocardioides zeae</name>
    <dbReference type="NCBI Taxonomy" id="1457234"/>
    <lineage>
        <taxon>Bacteria</taxon>
        <taxon>Bacillati</taxon>
        <taxon>Actinomycetota</taxon>
        <taxon>Actinomycetes</taxon>
        <taxon>Propionibacteriales</taxon>
        <taxon>Nocardioidaceae</taxon>
        <taxon>Nocardioides</taxon>
    </lineage>
</organism>
<comment type="similarity">
    <text evidence="2">Belongs to the RmuC family.</text>
</comment>
<sequence length="350" mass="37898">MDLLAVVTALLLLLAGGAVGCLVGVLWARSRPAPRESVDAGRLAEGIDRLGDQLADLHHDRAAWQGELAAQVADMRHQTGELRRETHGLATALRRPAVRGRWGELHLRRAVELAGMVDRCDFTEQTPLDDGALRPDLVVRLAGGRTVVVDAKVPLDGYLDASLLDPVDPAEVEQHRSHLARHARQLRAHVDVLGARRYWAALPSSPEFVVLFVPGDAFLAAALEADPGLLEHAAGRQVVLATPTTLIALLRTVALGWRQEALAEQAAEIQRTGRELHQRLRTWSDHLDQLGRSLGAATRHFNSAVGSLESRVLVSARRLGDLGVSDEPLPGPREVRELPREQGGASSRGA</sequence>